<keyword evidence="2" id="KW-1185">Reference proteome</keyword>
<comment type="caution">
    <text evidence="1">The sequence shown here is derived from an EMBL/GenBank/DDBJ whole genome shotgun (WGS) entry which is preliminary data.</text>
</comment>
<name>A0A5B7K5J2_PORTR</name>
<dbReference type="EMBL" id="VSRR010130850">
    <property type="protein sequence ID" value="MPD02310.1"/>
    <property type="molecule type" value="Genomic_DNA"/>
</dbReference>
<dbReference type="AlphaFoldDB" id="A0A5B7K5J2"/>
<dbReference type="OrthoDB" id="6348242at2759"/>
<protein>
    <submittedName>
        <fullName evidence="1">Uncharacterized protein</fullName>
    </submittedName>
</protein>
<evidence type="ECO:0000313" key="1">
    <source>
        <dbReference type="EMBL" id="MPD02310.1"/>
    </source>
</evidence>
<accession>A0A5B7K5J2</accession>
<evidence type="ECO:0000313" key="2">
    <source>
        <dbReference type="Proteomes" id="UP000324222"/>
    </source>
</evidence>
<organism evidence="1 2">
    <name type="scientific">Portunus trituberculatus</name>
    <name type="common">Swimming crab</name>
    <name type="synonym">Neptunus trituberculatus</name>
    <dbReference type="NCBI Taxonomy" id="210409"/>
    <lineage>
        <taxon>Eukaryota</taxon>
        <taxon>Metazoa</taxon>
        <taxon>Ecdysozoa</taxon>
        <taxon>Arthropoda</taxon>
        <taxon>Crustacea</taxon>
        <taxon>Multicrustacea</taxon>
        <taxon>Malacostraca</taxon>
        <taxon>Eumalacostraca</taxon>
        <taxon>Eucarida</taxon>
        <taxon>Decapoda</taxon>
        <taxon>Pleocyemata</taxon>
        <taxon>Brachyura</taxon>
        <taxon>Eubrachyura</taxon>
        <taxon>Portunoidea</taxon>
        <taxon>Portunidae</taxon>
        <taxon>Portuninae</taxon>
        <taxon>Portunus</taxon>
    </lineage>
</organism>
<gene>
    <name evidence="1" type="ORF">E2C01_097887</name>
</gene>
<sequence length="164" mass="17643">MKRYETGEDEDKRGETHWRHGLLCASLNAASPFPAALHNTITHAHHLPSQFPPSPLVSAAGSAGAVAASSDNGGGLTVFRCSSSSSSLVSWLQGIQKVLTQGYSPVTHRNVLVACSASRTSEIFTQIRQVGLESPSVHWYVVLQEEEATLDLFSGLREGTQVRD</sequence>
<reference evidence="1 2" key="1">
    <citation type="submission" date="2019-05" db="EMBL/GenBank/DDBJ databases">
        <title>Another draft genome of Portunus trituberculatus and its Hox gene families provides insights of decapod evolution.</title>
        <authorList>
            <person name="Jeong J.-H."/>
            <person name="Song I."/>
            <person name="Kim S."/>
            <person name="Choi T."/>
            <person name="Kim D."/>
            <person name="Ryu S."/>
            <person name="Kim W."/>
        </authorList>
    </citation>
    <scope>NUCLEOTIDE SEQUENCE [LARGE SCALE GENOMIC DNA]</scope>
    <source>
        <tissue evidence="1">Muscle</tissue>
    </source>
</reference>
<proteinExistence type="predicted"/>
<dbReference type="Proteomes" id="UP000324222">
    <property type="component" value="Unassembled WGS sequence"/>
</dbReference>